<dbReference type="Proteomes" id="UP000662973">
    <property type="component" value="Chromosome"/>
</dbReference>
<proteinExistence type="predicted"/>
<name>A0A897NCS7_9EURY</name>
<keyword evidence="2" id="KW-1185">Reference proteome</keyword>
<protein>
    <submittedName>
        <fullName evidence="1">Uncharacterized protein</fullName>
    </submittedName>
</protein>
<reference evidence="1 2" key="1">
    <citation type="submission" date="2020-11" db="EMBL/GenBank/DDBJ databases">
        <title>Carbohydrate-dependent, anaerobic sulfur respiration: A novel catabolism in halophilic archaea.</title>
        <authorList>
            <person name="Sorokin D.Y."/>
            <person name="Messina E."/>
            <person name="Smedile F."/>
            <person name="La Cono V."/>
            <person name="Hallsworth J.E."/>
            <person name="Yakimov M.M."/>
        </authorList>
    </citation>
    <scope>NUCLEOTIDE SEQUENCE [LARGE SCALE GENOMIC DNA]</scope>
    <source>
        <strain evidence="1 2">HSR12-2</strain>
    </source>
</reference>
<accession>A0A897NCS7</accession>
<evidence type="ECO:0000313" key="1">
    <source>
        <dbReference type="EMBL" id="QSG10288.1"/>
    </source>
</evidence>
<dbReference type="EMBL" id="CP064788">
    <property type="protein sequence ID" value="QSG10288.1"/>
    <property type="molecule type" value="Genomic_DNA"/>
</dbReference>
<gene>
    <name evidence="1" type="ORF">HSR122_2918</name>
</gene>
<dbReference type="AlphaFoldDB" id="A0A897NCS7"/>
<dbReference type="KEGG" id="hds:HSR122_2918"/>
<sequence length="41" mass="4489">MFQVDTAGCNKLKEFATRGGEYLYELTAGSMTIDQAERATA</sequence>
<evidence type="ECO:0000313" key="2">
    <source>
        <dbReference type="Proteomes" id="UP000662973"/>
    </source>
</evidence>
<organism evidence="1 2">
    <name type="scientific">Halapricum desulfuricans</name>
    <dbReference type="NCBI Taxonomy" id="2841257"/>
    <lineage>
        <taxon>Archaea</taxon>
        <taxon>Methanobacteriati</taxon>
        <taxon>Methanobacteriota</taxon>
        <taxon>Stenosarchaea group</taxon>
        <taxon>Halobacteria</taxon>
        <taxon>Halobacteriales</taxon>
        <taxon>Haloarculaceae</taxon>
        <taxon>Halapricum</taxon>
    </lineage>
</organism>